<evidence type="ECO:0000256" key="9">
    <source>
        <dbReference type="ARBA" id="ARBA00023463"/>
    </source>
</evidence>
<feature type="transmembrane region" description="Helical" evidence="11">
    <location>
        <begin position="56"/>
        <end position="74"/>
    </location>
</feature>
<sequence length="345" mass="41049">MIYKIISWFVFNPQSNTDLKTINRDRDLRNYQVFSNSRYLFFFGGRLRTLTNTKRFSIFTFIIILLPLILYLIFESSWLWHHVSPALVILFIYTWFLCFMNFLMAAATDPGILPKNIHITDDSRQLPIEYFNIISLPGYLKNNSVEIKYCNTCHIWRLPRTSHCATCNSCIMFHDHHCMWLDNCVGQRNYRYFLNFLIFACISVIYLIITSFYHLFKYDQFLPIREVMKHIPMTLFLAIYSCLAIMYPALLLTCQLFLTMNLMTTREYFHILNSSPNELKGNNFISKVWNTNSFNSKNIFTNLVIQFCRPRGLSLVRLQDRYINGDSRFENLNNDKDSDFGKYQI</sequence>
<dbReference type="PROSITE" id="PS50216">
    <property type="entry name" value="DHHC"/>
    <property type="match status" value="1"/>
</dbReference>
<keyword evidence="8 11" id="KW-0012">Acyltransferase</keyword>
<keyword evidence="6" id="KW-0564">Palmitate</keyword>
<dbReference type="Proteomes" id="UP000094236">
    <property type="component" value="Unassembled WGS sequence"/>
</dbReference>
<dbReference type="GO" id="GO:0005794">
    <property type="term" value="C:Golgi apparatus"/>
    <property type="evidence" value="ECO:0007669"/>
    <property type="project" value="TreeGrafter"/>
</dbReference>
<comment type="subcellular location">
    <subcellularLocation>
        <location evidence="1">Endoplasmic reticulum membrane</location>
        <topology evidence="1">Multi-pass membrane protein</topology>
    </subcellularLocation>
</comment>
<dbReference type="GO" id="GO:0019706">
    <property type="term" value="F:protein-cysteine S-palmitoyltransferase activity"/>
    <property type="evidence" value="ECO:0007669"/>
    <property type="project" value="UniProtKB-EC"/>
</dbReference>
<evidence type="ECO:0000256" key="8">
    <source>
        <dbReference type="ARBA" id="ARBA00023315"/>
    </source>
</evidence>
<evidence type="ECO:0000256" key="7">
    <source>
        <dbReference type="ARBA" id="ARBA00023288"/>
    </source>
</evidence>
<keyword evidence="14" id="KW-1185">Reference proteome</keyword>
<evidence type="ECO:0000259" key="12">
    <source>
        <dbReference type="Pfam" id="PF01529"/>
    </source>
</evidence>
<keyword evidence="5 11" id="KW-0472">Membrane</keyword>
<dbReference type="AlphaFoldDB" id="A0A1E4U1L4"/>
<keyword evidence="2 11" id="KW-0808">Transferase</keyword>
<comment type="similarity">
    <text evidence="9">Belongs to the DHHC palmitoyltransferase family. ERF2/ZDHHC9 subfamily.</text>
</comment>
<dbReference type="STRING" id="669874.A0A1E4U1L4"/>
<dbReference type="GO" id="GO:0097038">
    <property type="term" value="C:perinuclear endoplasmic reticulum"/>
    <property type="evidence" value="ECO:0007669"/>
    <property type="project" value="EnsemblFungi"/>
</dbReference>
<evidence type="ECO:0000256" key="4">
    <source>
        <dbReference type="ARBA" id="ARBA00022989"/>
    </source>
</evidence>
<evidence type="ECO:0000256" key="6">
    <source>
        <dbReference type="ARBA" id="ARBA00023139"/>
    </source>
</evidence>
<dbReference type="GO" id="GO:0032541">
    <property type="term" value="C:cortical endoplasmic reticulum"/>
    <property type="evidence" value="ECO:0007669"/>
    <property type="project" value="EnsemblFungi"/>
</dbReference>
<dbReference type="InterPro" id="IPR039859">
    <property type="entry name" value="PFA4/ZDH16/20/ERF2-like"/>
</dbReference>
<keyword evidence="3 11" id="KW-0812">Transmembrane</keyword>
<accession>A0A1E4U1L4</accession>
<evidence type="ECO:0000256" key="11">
    <source>
        <dbReference type="RuleBase" id="RU079119"/>
    </source>
</evidence>
<feature type="domain" description="Palmitoyltransferase DHHC" evidence="12">
    <location>
        <begin position="146"/>
        <end position="269"/>
    </location>
</feature>
<dbReference type="EMBL" id="KV454011">
    <property type="protein sequence ID" value="ODV97903.1"/>
    <property type="molecule type" value="Genomic_DNA"/>
</dbReference>
<protein>
    <recommendedName>
        <fullName evidence="11">Palmitoyltransferase</fullName>
        <ecNumber evidence="11">2.3.1.225</ecNumber>
    </recommendedName>
</protein>
<organism evidence="13 14">
    <name type="scientific">Pachysolen tannophilus NRRL Y-2460</name>
    <dbReference type="NCBI Taxonomy" id="669874"/>
    <lineage>
        <taxon>Eukaryota</taxon>
        <taxon>Fungi</taxon>
        <taxon>Dikarya</taxon>
        <taxon>Ascomycota</taxon>
        <taxon>Saccharomycotina</taxon>
        <taxon>Pichiomycetes</taxon>
        <taxon>Pachysolenaceae</taxon>
        <taxon>Pachysolen</taxon>
    </lineage>
</organism>
<evidence type="ECO:0000313" key="14">
    <source>
        <dbReference type="Proteomes" id="UP000094236"/>
    </source>
</evidence>
<feature type="transmembrane region" description="Helical" evidence="11">
    <location>
        <begin position="192"/>
        <end position="215"/>
    </location>
</feature>
<keyword evidence="7" id="KW-0449">Lipoprotein</keyword>
<dbReference type="PANTHER" id="PTHR22883:SF43">
    <property type="entry name" value="PALMITOYLTRANSFERASE APP"/>
    <property type="match status" value="1"/>
</dbReference>
<comment type="domain">
    <text evidence="11">The DHHC domain is required for palmitoyltransferase activity.</text>
</comment>
<evidence type="ECO:0000313" key="13">
    <source>
        <dbReference type="EMBL" id="ODV97903.1"/>
    </source>
</evidence>
<evidence type="ECO:0000256" key="3">
    <source>
        <dbReference type="ARBA" id="ARBA00022692"/>
    </source>
</evidence>
<name>A0A1E4U1L4_PACTA</name>
<dbReference type="OrthoDB" id="9909019at2759"/>
<dbReference type="EC" id="2.3.1.225" evidence="11"/>
<dbReference type="GO" id="GO:0006612">
    <property type="term" value="P:protein targeting to membrane"/>
    <property type="evidence" value="ECO:0007669"/>
    <property type="project" value="EnsemblFungi"/>
</dbReference>
<proteinExistence type="inferred from homology"/>
<evidence type="ECO:0000256" key="10">
    <source>
        <dbReference type="ARBA" id="ARBA00048048"/>
    </source>
</evidence>
<dbReference type="InterPro" id="IPR001594">
    <property type="entry name" value="Palmitoyltrfase_DHHC"/>
</dbReference>
<comment type="catalytic activity">
    <reaction evidence="10 11">
        <text>L-cysteinyl-[protein] + hexadecanoyl-CoA = S-hexadecanoyl-L-cysteinyl-[protein] + CoA</text>
        <dbReference type="Rhea" id="RHEA:36683"/>
        <dbReference type="Rhea" id="RHEA-COMP:10131"/>
        <dbReference type="Rhea" id="RHEA-COMP:11032"/>
        <dbReference type="ChEBI" id="CHEBI:29950"/>
        <dbReference type="ChEBI" id="CHEBI:57287"/>
        <dbReference type="ChEBI" id="CHEBI:57379"/>
        <dbReference type="ChEBI" id="CHEBI:74151"/>
        <dbReference type="EC" id="2.3.1.225"/>
    </reaction>
</comment>
<dbReference type="GO" id="GO:0031211">
    <property type="term" value="C:endoplasmic reticulum palmitoyltransferase complex"/>
    <property type="evidence" value="ECO:0007669"/>
    <property type="project" value="EnsemblFungi"/>
</dbReference>
<evidence type="ECO:0000256" key="2">
    <source>
        <dbReference type="ARBA" id="ARBA00022679"/>
    </source>
</evidence>
<dbReference type="GO" id="GO:0005789">
    <property type="term" value="C:endoplasmic reticulum membrane"/>
    <property type="evidence" value="ECO:0007669"/>
    <property type="project" value="UniProtKB-SubCell"/>
</dbReference>
<dbReference type="PANTHER" id="PTHR22883">
    <property type="entry name" value="ZINC FINGER DHHC DOMAIN CONTAINING PROTEIN"/>
    <property type="match status" value="1"/>
</dbReference>
<gene>
    <name evidence="13" type="ORF">PACTADRAFT_185777</name>
</gene>
<evidence type="ECO:0000256" key="5">
    <source>
        <dbReference type="ARBA" id="ARBA00023136"/>
    </source>
</evidence>
<reference evidence="14" key="1">
    <citation type="submission" date="2016-05" db="EMBL/GenBank/DDBJ databases">
        <title>Comparative genomics of biotechnologically important yeasts.</title>
        <authorList>
            <consortium name="DOE Joint Genome Institute"/>
            <person name="Riley R."/>
            <person name="Haridas S."/>
            <person name="Wolfe K.H."/>
            <person name="Lopes M.R."/>
            <person name="Hittinger C.T."/>
            <person name="Goker M."/>
            <person name="Salamov A."/>
            <person name="Wisecaver J."/>
            <person name="Long T.M."/>
            <person name="Aerts A.L."/>
            <person name="Barry K."/>
            <person name="Choi C."/>
            <person name="Clum A."/>
            <person name="Coughlan A.Y."/>
            <person name="Deshpande S."/>
            <person name="Douglass A.P."/>
            <person name="Hanson S.J."/>
            <person name="Klenk H.-P."/>
            <person name="Labutti K."/>
            <person name="Lapidus A."/>
            <person name="Lindquist E."/>
            <person name="Lipzen A."/>
            <person name="Meier-Kolthoff J.P."/>
            <person name="Ohm R.A."/>
            <person name="Otillar R.P."/>
            <person name="Pangilinan J."/>
            <person name="Peng Y."/>
            <person name="Rokas A."/>
            <person name="Rosa C.A."/>
            <person name="Scheuner C."/>
            <person name="Sibirny A.A."/>
            <person name="Slot J.C."/>
            <person name="Stielow J.B."/>
            <person name="Sun H."/>
            <person name="Kurtzman C.P."/>
            <person name="Blackwell M."/>
            <person name="Grigoriev I.V."/>
            <person name="Jeffries T.W."/>
        </authorList>
    </citation>
    <scope>NUCLEOTIDE SEQUENCE [LARGE SCALE GENOMIC DNA]</scope>
    <source>
        <strain evidence="14">NRRL Y-2460</strain>
    </source>
</reference>
<keyword evidence="4 11" id="KW-1133">Transmembrane helix</keyword>
<evidence type="ECO:0000256" key="1">
    <source>
        <dbReference type="ARBA" id="ARBA00004477"/>
    </source>
</evidence>
<dbReference type="Pfam" id="PF01529">
    <property type="entry name" value="DHHC"/>
    <property type="match status" value="1"/>
</dbReference>
<feature type="transmembrane region" description="Helical" evidence="11">
    <location>
        <begin position="86"/>
        <end position="107"/>
    </location>
</feature>
<feature type="transmembrane region" description="Helical" evidence="11">
    <location>
        <begin position="235"/>
        <end position="258"/>
    </location>
</feature>